<keyword evidence="2 5" id="KW-0812">Transmembrane</keyword>
<evidence type="ECO:0000259" key="7">
    <source>
        <dbReference type="PROSITE" id="PS50261"/>
    </source>
</evidence>
<dbReference type="Proteomes" id="UP001153737">
    <property type="component" value="Chromosome 8"/>
</dbReference>
<reference evidence="8" key="2">
    <citation type="submission" date="2022-10" db="EMBL/GenBank/DDBJ databases">
        <authorList>
            <consortium name="ENA_rothamsted_submissions"/>
            <consortium name="culmorum"/>
            <person name="King R."/>
        </authorList>
    </citation>
    <scope>NUCLEOTIDE SEQUENCE</scope>
</reference>
<evidence type="ECO:0000313" key="9">
    <source>
        <dbReference type="Proteomes" id="UP001153737"/>
    </source>
</evidence>
<comment type="subcellular location">
    <subcellularLocation>
        <location evidence="1">Membrane</location>
        <topology evidence="1">Multi-pass membrane protein</topology>
    </subcellularLocation>
</comment>
<feature type="domain" description="G-protein coupled receptors family 2 profile 2" evidence="7">
    <location>
        <begin position="149"/>
        <end position="399"/>
    </location>
</feature>
<keyword evidence="6" id="KW-0732">Signal</keyword>
<name>A0A9N9SNB0_PHACE</name>
<gene>
    <name evidence="8" type="ORF">PHAECO_LOCUS11572</name>
</gene>
<dbReference type="GO" id="GO:0007166">
    <property type="term" value="P:cell surface receptor signaling pathway"/>
    <property type="evidence" value="ECO:0007669"/>
    <property type="project" value="InterPro"/>
</dbReference>
<keyword evidence="9" id="KW-1185">Reference proteome</keyword>
<dbReference type="PROSITE" id="PS50261">
    <property type="entry name" value="G_PROTEIN_RECEP_F2_4"/>
    <property type="match status" value="1"/>
</dbReference>
<evidence type="ECO:0000256" key="1">
    <source>
        <dbReference type="ARBA" id="ARBA00004141"/>
    </source>
</evidence>
<dbReference type="InterPro" id="IPR051384">
    <property type="entry name" value="Mth_GPCR"/>
</dbReference>
<dbReference type="Gene3D" id="1.20.1070.10">
    <property type="entry name" value="Rhodopsin 7-helix transmembrane proteins"/>
    <property type="match status" value="1"/>
</dbReference>
<proteinExistence type="predicted"/>
<accession>A0A9N9SNB0</accession>
<evidence type="ECO:0000313" key="8">
    <source>
        <dbReference type="EMBL" id="CAG9824396.1"/>
    </source>
</evidence>
<keyword evidence="4 5" id="KW-0472">Membrane</keyword>
<feature type="transmembrane region" description="Helical" evidence="5">
    <location>
        <begin position="152"/>
        <end position="173"/>
    </location>
</feature>
<feature type="transmembrane region" description="Helical" evidence="5">
    <location>
        <begin position="211"/>
        <end position="238"/>
    </location>
</feature>
<evidence type="ECO:0000256" key="3">
    <source>
        <dbReference type="ARBA" id="ARBA00022989"/>
    </source>
</evidence>
<dbReference type="InterPro" id="IPR017981">
    <property type="entry name" value="GPCR_2-like_7TM"/>
</dbReference>
<feature type="transmembrane region" description="Helical" evidence="5">
    <location>
        <begin position="185"/>
        <end position="205"/>
    </location>
</feature>
<dbReference type="GO" id="GO:0008528">
    <property type="term" value="F:G protein-coupled peptide receptor activity"/>
    <property type="evidence" value="ECO:0007669"/>
    <property type="project" value="TreeGrafter"/>
</dbReference>
<feature type="transmembrane region" description="Helical" evidence="5">
    <location>
        <begin position="303"/>
        <end position="326"/>
    </location>
</feature>
<evidence type="ECO:0000256" key="5">
    <source>
        <dbReference type="SAM" id="Phobius"/>
    </source>
</evidence>
<feature type="signal peptide" evidence="6">
    <location>
        <begin position="1"/>
        <end position="22"/>
    </location>
</feature>
<sequence>MNCSCVQILFILIFLHVDGIEGQQNNTTSPTNSTIKPANVSITVCGEKTMDTINVPYFDSNETHINTNKTRMELNIIERTVNCPEGFKTVGFAEEDIVGFTYNSSLIYLHEQRLIPPDQYCVKASKSGNKFRICYKIDANLTMTAQAEIVNIYIPCLCISTICYFGSAIIYYFILKVQDEHKKCFVGYSVSMGVTFVFLILLQTVNTGCDILGSLFFMFIFSSFVWLTCLCADLNFMILNFRGDNKVNRFYLYISLAILYPCVMILISLLITPRGSPDVPNSFMKNYVNKNMCHFNGNNLPMFFVPTGLLASLSILSLAYSFYMIRQNEKTYRNNFNWLEKRSEFKYMFRSCSLLMTTTAIWIVDVSLRSTTNFGNPYIFDSLEATQGIFAVAIFVFNRYTRKEIRQALCKTEKIKPPPIRLEDLINRFKDDTISDEEDKSPVILNI</sequence>
<organism evidence="8 9">
    <name type="scientific">Phaedon cochleariae</name>
    <name type="common">Mustard beetle</name>
    <dbReference type="NCBI Taxonomy" id="80249"/>
    <lineage>
        <taxon>Eukaryota</taxon>
        <taxon>Metazoa</taxon>
        <taxon>Ecdysozoa</taxon>
        <taxon>Arthropoda</taxon>
        <taxon>Hexapoda</taxon>
        <taxon>Insecta</taxon>
        <taxon>Pterygota</taxon>
        <taxon>Neoptera</taxon>
        <taxon>Endopterygota</taxon>
        <taxon>Coleoptera</taxon>
        <taxon>Polyphaga</taxon>
        <taxon>Cucujiformia</taxon>
        <taxon>Chrysomeloidea</taxon>
        <taxon>Chrysomelidae</taxon>
        <taxon>Chrysomelinae</taxon>
        <taxon>Chrysomelini</taxon>
        <taxon>Phaedon</taxon>
    </lineage>
</organism>
<dbReference type="AlphaFoldDB" id="A0A9N9SNB0"/>
<feature type="chain" id="PRO_5040189213" description="G-protein coupled receptors family 2 profile 2 domain-containing protein" evidence="6">
    <location>
        <begin position="23"/>
        <end position="447"/>
    </location>
</feature>
<feature type="transmembrane region" description="Helical" evidence="5">
    <location>
        <begin position="347"/>
        <end position="366"/>
    </location>
</feature>
<protein>
    <recommendedName>
        <fullName evidence="7">G-protein coupled receptors family 2 profile 2 domain-containing protein</fullName>
    </recommendedName>
</protein>
<dbReference type="OrthoDB" id="5854379at2759"/>
<dbReference type="PANTHER" id="PTHR47154">
    <property type="entry name" value="G-PROTEIN COUPLED RECEPTOR MTH-RELATED"/>
    <property type="match status" value="1"/>
</dbReference>
<feature type="transmembrane region" description="Helical" evidence="5">
    <location>
        <begin position="378"/>
        <end position="397"/>
    </location>
</feature>
<dbReference type="GO" id="GO:0005886">
    <property type="term" value="C:plasma membrane"/>
    <property type="evidence" value="ECO:0007669"/>
    <property type="project" value="TreeGrafter"/>
</dbReference>
<reference evidence="8" key="1">
    <citation type="submission" date="2022-01" db="EMBL/GenBank/DDBJ databases">
        <authorList>
            <person name="King R."/>
        </authorList>
    </citation>
    <scope>NUCLEOTIDE SEQUENCE</scope>
</reference>
<keyword evidence="3 5" id="KW-1133">Transmembrane helix</keyword>
<evidence type="ECO:0000256" key="4">
    <source>
        <dbReference type="ARBA" id="ARBA00023136"/>
    </source>
</evidence>
<evidence type="ECO:0000256" key="2">
    <source>
        <dbReference type="ARBA" id="ARBA00022692"/>
    </source>
</evidence>
<feature type="transmembrane region" description="Helical" evidence="5">
    <location>
        <begin position="250"/>
        <end position="271"/>
    </location>
</feature>
<dbReference type="EMBL" id="OU896714">
    <property type="protein sequence ID" value="CAG9824396.1"/>
    <property type="molecule type" value="Genomic_DNA"/>
</dbReference>
<evidence type="ECO:0000256" key="6">
    <source>
        <dbReference type="SAM" id="SignalP"/>
    </source>
</evidence>
<dbReference type="PANTHER" id="PTHR47154:SF2">
    <property type="entry name" value="G-PROTEIN COUPLED RECEPTOR MTH-RELATED"/>
    <property type="match status" value="1"/>
</dbReference>